<dbReference type="InterPro" id="IPR027417">
    <property type="entry name" value="P-loop_NTPase"/>
</dbReference>
<organism evidence="7 8">
    <name type="scientific">Ferrovibrio terrae</name>
    <dbReference type="NCBI Taxonomy" id="2594003"/>
    <lineage>
        <taxon>Bacteria</taxon>
        <taxon>Pseudomonadati</taxon>
        <taxon>Pseudomonadota</taxon>
        <taxon>Alphaproteobacteria</taxon>
        <taxon>Rhodospirillales</taxon>
        <taxon>Rhodospirillaceae</taxon>
        <taxon>Ferrovibrio</taxon>
    </lineage>
</organism>
<keyword evidence="3 7" id="KW-0347">Helicase</keyword>
<dbReference type="Pfam" id="PF00270">
    <property type="entry name" value="DEAD"/>
    <property type="match status" value="1"/>
</dbReference>
<dbReference type="CDD" id="cd17921">
    <property type="entry name" value="DEXHc_Ski2"/>
    <property type="match status" value="1"/>
</dbReference>
<feature type="domain" description="Helicase ATP-binding" evidence="5">
    <location>
        <begin position="40"/>
        <end position="217"/>
    </location>
</feature>
<keyword evidence="4" id="KW-0067">ATP-binding</keyword>
<dbReference type="SUPFAM" id="SSF52540">
    <property type="entry name" value="P-loop containing nucleoside triphosphate hydrolases"/>
    <property type="match status" value="1"/>
</dbReference>
<evidence type="ECO:0000259" key="5">
    <source>
        <dbReference type="PROSITE" id="PS51192"/>
    </source>
</evidence>
<dbReference type="Proteomes" id="UP000317496">
    <property type="component" value="Chromosome"/>
</dbReference>
<dbReference type="PANTHER" id="PTHR47961:SF1">
    <property type="entry name" value="ATP-DEPENDENT HELICASE MJ1401-RELATED"/>
    <property type="match status" value="1"/>
</dbReference>
<dbReference type="InterPro" id="IPR001650">
    <property type="entry name" value="Helicase_C-like"/>
</dbReference>
<dbReference type="SMART" id="SM00487">
    <property type="entry name" value="DEXDc"/>
    <property type="match status" value="1"/>
</dbReference>
<evidence type="ECO:0000256" key="1">
    <source>
        <dbReference type="ARBA" id="ARBA00022741"/>
    </source>
</evidence>
<dbReference type="GO" id="GO:0005524">
    <property type="term" value="F:ATP binding"/>
    <property type="evidence" value="ECO:0007669"/>
    <property type="project" value="UniProtKB-KW"/>
</dbReference>
<dbReference type="GO" id="GO:0016787">
    <property type="term" value="F:hydrolase activity"/>
    <property type="evidence" value="ECO:0007669"/>
    <property type="project" value="UniProtKB-KW"/>
</dbReference>
<sequence length="959" mass="105642">MKNHLPENHGLSPAIQATAELMPTENGEPSLTDIQFEALERGIATGRSALISAPTSTGKTLIGWWTIASAIQSGARAVYLVSHRALAKQKFVEVQTLFNNPNFGIDASSIICATGDGVEDASGRKVSAPLTATILIATYEKFLGCLSSGGAPRDLTNTCLVCDEIQILGDKRRGQNIELLLTLLRKARWKQFIGLSAVLSENDANHISDWLDLELIRNPIREKALQIECRSNTAVYDVALAPGRDGAPQIQQVVRQRATNRIVTELLANRDHYPVIVFCMRVDDTYNLSSEWIAGKPITNQVRVPAGLDINPDLIRALERRCAFHNSELSEDERNFVEAKLAENSVDVVYATSTLAAGVNFPLGSAVFASWRRWNSERRVYEPIGRAEFQNMAGRVGRMGQAAREAKVIIAVEDDAPIMSALALINFNEQEAIGIGITPDDFGSLTLQIFAGKLCATRADAFALLESSLSAERERSRNAQGVQHWEEHLNGHIDRLINAGCLIEARGRLTTSAFGYAVAQSGLKPETALYFINGLVESGAQLVAMLPQDDESDGEDDLLFVLAHAALSSPEFNYDGGRPTRYVSWRVSQPNLLPNDYARRLDAVLFHRPWMGDVSAANGALIITKRSTGSIRRDADMPAQGIRMGVAQSLCTDAAWILTGISEILAATTSPTLADESKPEALRGGGVEVEALRRLARPIRRVATRINAGLPGNVLWMTALELPGRRKRLSRLQILSLSDYNLVRPIDLMNGNEAADASRREALDAVDNPGIANNVRDAAKRWKVKDREFCLQLHRRRAERFHGVDIINNLYLRRGDEFEASFEDCLQFASINFENLDGRKKQAHPDYLVTIEKYPPLVVELKTRQTDTDLVPLNSAMEVLGASEVIGLRENFCVTLCSPGVEPSVPGIIERCGRLCVVDVSDFCEAILRLREGTLTRDEFYNWLTTPGIALIEDLPYGR</sequence>
<dbReference type="InterPro" id="IPR011545">
    <property type="entry name" value="DEAD/DEAH_box_helicase_dom"/>
</dbReference>
<dbReference type="OrthoDB" id="9807155at2"/>
<dbReference type="Gene3D" id="3.40.50.300">
    <property type="entry name" value="P-loop containing nucleotide triphosphate hydrolases"/>
    <property type="match status" value="2"/>
</dbReference>
<reference evidence="7 8" key="1">
    <citation type="submission" date="2019-07" db="EMBL/GenBank/DDBJ databases">
        <title>Genome sequencing for Ferrovibrio sp. K5.</title>
        <authorList>
            <person name="Park S.-J."/>
        </authorList>
    </citation>
    <scope>NUCLEOTIDE SEQUENCE [LARGE SCALE GENOMIC DNA]</scope>
    <source>
        <strain evidence="7 8">K5</strain>
    </source>
</reference>
<keyword evidence="1" id="KW-0547">Nucleotide-binding</keyword>
<dbReference type="AlphaFoldDB" id="A0A516H4Y8"/>
<accession>A0A516H4Y8</accession>
<evidence type="ECO:0000313" key="7">
    <source>
        <dbReference type="EMBL" id="QDO98854.1"/>
    </source>
</evidence>
<dbReference type="SMART" id="SM00490">
    <property type="entry name" value="HELICc"/>
    <property type="match status" value="1"/>
</dbReference>
<dbReference type="PROSITE" id="PS51192">
    <property type="entry name" value="HELICASE_ATP_BIND_1"/>
    <property type="match status" value="1"/>
</dbReference>
<dbReference type="PANTHER" id="PTHR47961">
    <property type="entry name" value="DNA POLYMERASE THETA, PUTATIVE (AFU_ORTHOLOGUE AFUA_1G05260)-RELATED"/>
    <property type="match status" value="1"/>
</dbReference>
<evidence type="ECO:0000313" key="8">
    <source>
        <dbReference type="Proteomes" id="UP000317496"/>
    </source>
</evidence>
<keyword evidence="2" id="KW-0378">Hydrolase</keyword>
<keyword evidence="8" id="KW-1185">Reference proteome</keyword>
<dbReference type="InterPro" id="IPR050474">
    <property type="entry name" value="Hel308_SKI2-like"/>
</dbReference>
<feature type="domain" description="Helicase C-terminal" evidence="6">
    <location>
        <begin position="262"/>
        <end position="443"/>
    </location>
</feature>
<dbReference type="RefSeq" id="WP_144257851.1">
    <property type="nucleotide sequence ID" value="NZ_CP041636.1"/>
</dbReference>
<proteinExistence type="predicted"/>
<dbReference type="InterPro" id="IPR014001">
    <property type="entry name" value="Helicase_ATP-bd"/>
</dbReference>
<evidence type="ECO:0000256" key="3">
    <source>
        <dbReference type="ARBA" id="ARBA00022806"/>
    </source>
</evidence>
<dbReference type="PROSITE" id="PS51194">
    <property type="entry name" value="HELICASE_CTER"/>
    <property type="match status" value="1"/>
</dbReference>
<evidence type="ECO:0000256" key="2">
    <source>
        <dbReference type="ARBA" id="ARBA00022801"/>
    </source>
</evidence>
<protein>
    <submittedName>
        <fullName evidence="7">DEAD/DEAH box helicase</fullName>
    </submittedName>
</protein>
<dbReference type="GO" id="GO:0004386">
    <property type="term" value="F:helicase activity"/>
    <property type="evidence" value="ECO:0007669"/>
    <property type="project" value="UniProtKB-KW"/>
</dbReference>
<dbReference type="GO" id="GO:0003676">
    <property type="term" value="F:nucleic acid binding"/>
    <property type="evidence" value="ECO:0007669"/>
    <property type="project" value="InterPro"/>
</dbReference>
<dbReference type="KEGG" id="fer:FNB15_16965"/>
<dbReference type="EMBL" id="CP041636">
    <property type="protein sequence ID" value="QDO98854.1"/>
    <property type="molecule type" value="Genomic_DNA"/>
</dbReference>
<evidence type="ECO:0000256" key="4">
    <source>
        <dbReference type="ARBA" id="ARBA00022840"/>
    </source>
</evidence>
<gene>
    <name evidence="7" type="ORF">FNB15_16965</name>
</gene>
<dbReference type="Pfam" id="PF00271">
    <property type="entry name" value="Helicase_C"/>
    <property type="match status" value="1"/>
</dbReference>
<name>A0A516H4Y8_9PROT</name>
<evidence type="ECO:0000259" key="6">
    <source>
        <dbReference type="PROSITE" id="PS51194"/>
    </source>
</evidence>